<feature type="domain" description="RNase H type-1" evidence="1">
    <location>
        <begin position="117"/>
        <end position="237"/>
    </location>
</feature>
<dbReference type="InterPro" id="IPR012337">
    <property type="entry name" value="RNaseH-like_sf"/>
</dbReference>
<comment type="caution">
    <text evidence="2">The sequence shown here is derived from an EMBL/GenBank/DDBJ whole genome shotgun (WGS) entry which is preliminary data.</text>
</comment>
<dbReference type="PANTHER" id="PTHR47723:SF13">
    <property type="entry name" value="PUTATIVE-RELATED"/>
    <property type="match status" value="1"/>
</dbReference>
<dbReference type="PANTHER" id="PTHR47723">
    <property type="entry name" value="OS05G0353850 PROTEIN"/>
    <property type="match status" value="1"/>
</dbReference>
<protein>
    <submittedName>
        <fullName evidence="2">Ribonuclease H</fullName>
    </submittedName>
</protein>
<dbReference type="InterPro" id="IPR036397">
    <property type="entry name" value="RNaseH_sf"/>
</dbReference>
<dbReference type="AlphaFoldDB" id="A0A834TR04"/>
<dbReference type="InterPro" id="IPR002156">
    <property type="entry name" value="RNaseH_domain"/>
</dbReference>
<dbReference type="Pfam" id="PF13456">
    <property type="entry name" value="RVT_3"/>
    <property type="match status" value="1"/>
</dbReference>
<sequence>MALGPIPQFEIGKKVSEYCTLDGSWNWAAFNHLLPQDILMSIGVIPLPSHVLGEDANSWTGFYSIFPRAGVLSLLLQSSIYGSSAMIGVLPSFLRIKNDQHCDIKWYPPSPGWIKLNVDGSRHNTTRSSACGGVARDENGNWLFGFAKRLGKRNAIYAEIWGIFFEVRIAKEKGYPRVMIEVDSKSALELIVTESTNNQQLHTMARRIREIAKYNWQVIFSHTIREGNKIVHALLNRGHRVYLDIVMFDNPPRWCSDLYQDDLSGLGLSRLVPC</sequence>
<evidence type="ECO:0000259" key="1">
    <source>
        <dbReference type="Pfam" id="PF13456"/>
    </source>
</evidence>
<reference evidence="2" key="1">
    <citation type="submission" date="2020-09" db="EMBL/GenBank/DDBJ databases">
        <title>Genome-Enabled Discovery of Anthraquinone Biosynthesis in Senna tora.</title>
        <authorList>
            <person name="Kang S.-H."/>
            <person name="Pandey R.P."/>
            <person name="Lee C.-M."/>
            <person name="Sim J.-S."/>
            <person name="Jeong J.-T."/>
            <person name="Choi B.-S."/>
            <person name="Jung M."/>
            <person name="Ginzburg D."/>
            <person name="Zhao K."/>
            <person name="Won S.Y."/>
            <person name="Oh T.-J."/>
            <person name="Yu Y."/>
            <person name="Kim N.-H."/>
            <person name="Lee O.R."/>
            <person name="Lee T.-H."/>
            <person name="Bashyal P."/>
            <person name="Kim T.-S."/>
            <person name="Lee W.-H."/>
            <person name="Kawkins C."/>
            <person name="Kim C.-K."/>
            <person name="Kim J.S."/>
            <person name="Ahn B.O."/>
            <person name="Rhee S.Y."/>
            <person name="Sohng J.K."/>
        </authorList>
    </citation>
    <scope>NUCLEOTIDE SEQUENCE</scope>
    <source>
        <tissue evidence="2">Leaf</tissue>
    </source>
</reference>
<dbReference type="CDD" id="cd06222">
    <property type="entry name" value="RNase_H_like"/>
    <property type="match status" value="1"/>
</dbReference>
<dbReference type="SUPFAM" id="SSF53098">
    <property type="entry name" value="Ribonuclease H-like"/>
    <property type="match status" value="1"/>
</dbReference>
<name>A0A834TR04_9FABA</name>
<evidence type="ECO:0000313" key="2">
    <source>
        <dbReference type="EMBL" id="KAF7826680.1"/>
    </source>
</evidence>
<dbReference type="OrthoDB" id="1752183at2759"/>
<accession>A0A834TR04</accession>
<dbReference type="GO" id="GO:0003676">
    <property type="term" value="F:nucleic acid binding"/>
    <property type="evidence" value="ECO:0007669"/>
    <property type="project" value="InterPro"/>
</dbReference>
<keyword evidence="3" id="KW-1185">Reference proteome</keyword>
<organism evidence="2 3">
    <name type="scientific">Senna tora</name>
    <dbReference type="NCBI Taxonomy" id="362788"/>
    <lineage>
        <taxon>Eukaryota</taxon>
        <taxon>Viridiplantae</taxon>
        <taxon>Streptophyta</taxon>
        <taxon>Embryophyta</taxon>
        <taxon>Tracheophyta</taxon>
        <taxon>Spermatophyta</taxon>
        <taxon>Magnoliopsida</taxon>
        <taxon>eudicotyledons</taxon>
        <taxon>Gunneridae</taxon>
        <taxon>Pentapetalae</taxon>
        <taxon>rosids</taxon>
        <taxon>fabids</taxon>
        <taxon>Fabales</taxon>
        <taxon>Fabaceae</taxon>
        <taxon>Caesalpinioideae</taxon>
        <taxon>Cassia clade</taxon>
        <taxon>Senna</taxon>
    </lineage>
</organism>
<gene>
    <name evidence="2" type="ORF">G2W53_017844</name>
</gene>
<dbReference type="InterPro" id="IPR053151">
    <property type="entry name" value="RNase_H-like"/>
</dbReference>
<evidence type="ECO:0000313" key="3">
    <source>
        <dbReference type="Proteomes" id="UP000634136"/>
    </source>
</evidence>
<dbReference type="Gene3D" id="3.30.420.10">
    <property type="entry name" value="Ribonuclease H-like superfamily/Ribonuclease H"/>
    <property type="match status" value="1"/>
</dbReference>
<dbReference type="GO" id="GO:0004523">
    <property type="term" value="F:RNA-DNA hybrid ribonuclease activity"/>
    <property type="evidence" value="ECO:0007669"/>
    <property type="project" value="InterPro"/>
</dbReference>
<proteinExistence type="predicted"/>
<dbReference type="InterPro" id="IPR044730">
    <property type="entry name" value="RNase_H-like_dom_plant"/>
</dbReference>
<dbReference type="Proteomes" id="UP000634136">
    <property type="component" value="Unassembled WGS sequence"/>
</dbReference>
<dbReference type="EMBL" id="JAAIUW010000006">
    <property type="protein sequence ID" value="KAF7826680.1"/>
    <property type="molecule type" value="Genomic_DNA"/>
</dbReference>